<dbReference type="CDD" id="cd02440">
    <property type="entry name" value="AdoMet_MTases"/>
    <property type="match status" value="1"/>
</dbReference>
<keyword evidence="1" id="KW-0808">Transferase</keyword>
<dbReference type="AlphaFoldDB" id="A0A6M7U4Y9"/>
<proteinExistence type="predicted"/>
<dbReference type="EMBL" id="LYTK01000001">
    <property type="protein sequence ID" value="OBQ71860.1"/>
    <property type="molecule type" value="Genomic_DNA"/>
</dbReference>
<protein>
    <submittedName>
        <fullName evidence="1">Methyltransferase type 11</fullName>
    </submittedName>
</protein>
<dbReference type="SUPFAM" id="SSF53335">
    <property type="entry name" value="S-adenosyl-L-methionine-dependent methyltransferases"/>
    <property type="match status" value="1"/>
</dbReference>
<dbReference type="RefSeq" id="WP_056563793.1">
    <property type="nucleotide sequence ID" value="NZ_CP033334.1"/>
</dbReference>
<dbReference type="GO" id="GO:0008168">
    <property type="term" value="F:methyltransferase activity"/>
    <property type="evidence" value="ECO:0007669"/>
    <property type="project" value="UniProtKB-KW"/>
</dbReference>
<sequence>MKKTFDDLYKAFEDRFRGSRELVKDRLKIYLPLLAQVPRQAEGPTLAIDLGCGRGEWLEILAEAGFDATGVDTNARMAQEATDHGLKIELQDAIDYLGGRPNNSVAVISAFHMVEHVPTDYLIRLLDECNRVLTDDGLLILETPNPENISVGTHTFHLDPTHKRPLPPDLLEFLVGQAEFAETAILRLNGAPMIDAGPMERSIHLMFEVARDYACLARKHLVEGPNALAAFVESASQMVPTDTRQIKQWLRSADDEVVDISGGVKAMMTSTALQLQQLTDNLAAQSDMMRTGNIALTNTVASLGKQLKDIIKDRAVAARDTEIERLRHHLAEEEITAREQSFLKDAVIEERDAEIARLSQSMAALAEQVEQLSALTDAFKNSTSWKLAAPIRAMKYLYRTALERPKYNSRDLAAPSPAWTLAPGANTRLLMHHGLLWLRLRPRLAASVRRAVRLAPPIERRLLAFARARSGLIIIDKDWMLDPDPVAFRAWSKLLMTGKSK</sequence>
<evidence type="ECO:0000313" key="2">
    <source>
        <dbReference type="Proteomes" id="UP000093737"/>
    </source>
</evidence>
<dbReference type="Proteomes" id="UP000093737">
    <property type="component" value="Unassembled WGS sequence"/>
</dbReference>
<keyword evidence="1" id="KW-0489">Methyltransferase</keyword>
<dbReference type="GO" id="GO:0032259">
    <property type="term" value="P:methylation"/>
    <property type="evidence" value="ECO:0007669"/>
    <property type="project" value="UniProtKB-KW"/>
</dbReference>
<evidence type="ECO:0000313" key="1">
    <source>
        <dbReference type="EMBL" id="OBQ71860.1"/>
    </source>
</evidence>
<accession>A0A6M7U4Y9</accession>
<gene>
    <name evidence="1" type="ORF">A8145_03085</name>
</gene>
<reference evidence="1 2" key="1">
    <citation type="submission" date="2016-05" db="EMBL/GenBank/DDBJ databases">
        <authorList>
            <person name="Ramsay J.P."/>
        </authorList>
    </citation>
    <scope>NUCLEOTIDE SEQUENCE [LARGE SCALE GENOMIC DNA]</scope>
    <source>
        <strain evidence="1 2">NZP2042</strain>
    </source>
</reference>
<dbReference type="Gene3D" id="3.40.50.150">
    <property type="entry name" value="Vaccinia Virus protein VP39"/>
    <property type="match status" value="1"/>
</dbReference>
<dbReference type="InterPro" id="IPR029063">
    <property type="entry name" value="SAM-dependent_MTases_sf"/>
</dbReference>
<organism evidence="1 2">
    <name type="scientific">Rhizobium loti</name>
    <name type="common">Mesorhizobium loti</name>
    <dbReference type="NCBI Taxonomy" id="381"/>
    <lineage>
        <taxon>Bacteria</taxon>
        <taxon>Pseudomonadati</taxon>
        <taxon>Pseudomonadota</taxon>
        <taxon>Alphaproteobacteria</taxon>
        <taxon>Hyphomicrobiales</taxon>
        <taxon>Phyllobacteriaceae</taxon>
        <taxon>Mesorhizobium</taxon>
    </lineage>
</organism>
<comment type="caution">
    <text evidence="1">The sequence shown here is derived from an EMBL/GenBank/DDBJ whole genome shotgun (WGS) entry which is preliminary data.</text>
</comment>
<dbReference type="Pfam" id="PF13489">
    <property type="entry name" value="Methyltransf_23"/>
    <property type="match status" value="1"/>
</dbReference>
<name>A0A6M7U4Y9_RHILI</name>